<dbReference type="InterPro" id="IPR032675">
    <property type="entry name" value="LRR_dom_sf"/>
</dbReference>
<accession>A0AAD1U1V0</accession>
<feature type="compositionally biased region" description="Low complexity" evidence="1">
    <location>
        <begin position="547"/>
        <end position="558"/>
    </location>
</feature>
<dbReference type="PANTHER" id="PTHR22708:SF0">
    <property type="entry name" value="LEUCINE-RICH REPEAT-CONTAINING PROTEIN 56"/>
    <property type="match status" value="1"/>
</dbReference>
<reference evidence="2" key="1">
    <citation type="submission" date="2023-07" db="EMBL/GenBank/DDBJ databases">
        <authorList>
            <consortium name="AG Swart"/>
            <person name="Singh M."/>
            <person name="Singh A."/>
            <person name="Seah K."/>
            <person name="Emmerich C."/>
        </authorList>
    </citation>
    <scope>NUCLEOTIDE SEQUENCE</scope>
    <source>
        <strain evidence="2">DP1</strain>
    </source>
</reference>
<dbReference type="Gene3D" id="3.80.10.10">
    <property type="entry name" value="Ribonuclease Inhibitor"/>
    <property type="match status" value="1"/>
</dbReference>
<sequence length="688" mass="78436">MEFRTKVPIHIQASEELALIERQRPTKVKPLNKINRKPNPFASSVFPSNDKFTGTKVIDGDTKTQFRIRPQTPKLDMILLQKAKRKQLRKLDAKPVRKAVIEKKVPQTQKRRIKIKRKNSNNNPDKQSTTVDNNEEDKSEVVKTQQNFFGAKLEVDLDRDLRDDLSDGETILSQGKPEAGVLFGAAYENAYFDILENEGVSNDTEINERLLEIALGMSKDELRELDKIEIVVDTTNTHMQHVGEVLQSLQALKLNDSVIPCVRDLGTSFRNLRVLSISRCEMTSLAGLSSMEHLTELYASYNDIQDLYDISYCDKLEVLDLEGNNISTWDNVSYLMGLDHLIEVHLECNPIAEEPNYHNRVKEIIRQVRYIDNIHVDAIEPEEDKQFVEHDFVEASVVEEKVFVLSKFAKFSILKFDDLIRLADEAIRAMPEEEDEDALIKKSIKSHDRKNKAFEKETFDVFDYENDTELENEDCSDTERSRKDTKKKMWRSCTNGFFKRQSSMGSGSDAVNRSNFVDDSDSVFRSSMRGFFTGKNKENKNQNNTIYGSSNSTTESNEYSSLVSNSNVAFSGNPLRALRHGKKNAFSNYGSSDLLEAKGIEELMNDFSRSAQNFKSTINNMDVGERLKQNHQKNKLEECMESPTERMGSSPVKLARGSLTLSKHKISLKKGGPVKANHVIKKSLIKLK</sequence>
<feature type="compositionally biased region" description="Basic residues" evidence="1">
    <location>
        <begin position="109"/>
        <end position="119"/>
    </location>
</feature>
<protein>
    <submittedName>
        <fullName evidence="2">Uncharacterized protein</fullName>
    </submittedName>
</protein>
<dbReference type="PROSITE" id="PS51450">
    <property type="entry name" value="LRR"/>
    <property type="match status" value="2"/>
</dbReference>
<name>A0AAD1U1V0_EUPCR</name>
<dbReference type="Proteomes" id="UP001295684">
    <property type="component" value="Unassembled WGS sequence"/>
</dbReference>
<dbReference type="AlphaFoldDB" id="A0AAD1U1V0"/>
<feature type="region of interest" description="Disordered" evidence="1">
    <location>
        <begin position="533"/>
        <end position="558"/>
    </location>
</feature>
<dbReference type="EMBL" id="CAMPGE010001599">
    <property type="protein sequence ID" value="CAI2360393.1"/>
    <property type="molecule type" value="Genomic_DNA"/>
</dbReference>
<dbReference type="InterPro" id="IPR001611">
    <property type="entry name" value="Leu-rich_rpt"/>
</dbReference>
<evidence type="ECO:0000313" key="2">
    <source>
        <dbReference type="EMBL" id="CAI2360393.1"/>
    </source>
</evidence>
<dbReference type="SUPFAM" id="SSF52058">
    <property type="entry name" value="L domain-like"/>
    <property type="match status" value="1"/>
</dbReference>
<gene>
    <name evidence="2" type="ORF">ECRASSUSDP1_LOCUS1695</name>
</gene>
<dbReference type="PANTHER" id="PTHR22708">
    <property type="entry name" value="LEUCINE-RICH REPEAT-CONTAINING PROTEIN 56"/>
    <property type="match status" value="1"/>
</dbReference>
<proteinExistence type="predicted"/>
<evidence type="ECO:0000313" key="3">
    <source>
        <dbReference type="Proteomes" id="UP001295684"/>
    </source>
</evidence>
<dbReference type="InterPro" id="IPR040091">
    <property type="entry name" value="LRRC56"/>
</dbReference>
<comment type="caution">
    <text evidence="2">The sequence shown here is derived from an EMBL/GenBank/DDBJ whole genome shotgun (WGS) entry which is preliminary data.</text>
</comment>
<keyword evidence="3" id="KW-1185">Reference proteome</keyword>
<organism evidence="2 3">
    <name type="scientific">Euplotes crassus</name>
    <dbReference type="NCBI Taxonomy" id="5936"/>
    <lineage>
        <taxon>Eukaryota</taxon>
        <taxon>Sar</taxon>
        <taxon>Alveolata</taxon>
        <taxon>Ciliophora</taxon>
        <taxon>Intramacronucleata</taxon>
        <taxon>Spirotrichea</taxon>
        <taxon>Hypotrichia</taxon>
        <taxon>Euplotida</taxon>
        <taxon>Euplotidae</taxon>
        <taxon>Moneuplotes</taxon>
    </lineage>
</organism>
<evidence type="ECO:0000256" key="1">
    <source>
        <dbReference type="SAM" id="MobiDB-lite"/>
    </source>
</evidence>
<feature type="region of interest" description="Disordered" evidence="1">
    <location>
        <begin position="102"/>
        <end position="140"/>
    </location>
</feature>